<reference evidence="1 2" key="1">
    <citation type="submission" date="2017-01" db="EMBL/GenBank/DDBJ databases">
        <authorList>
            <person name="Mah S.A."/>
            <person name="Swanson W.J."/>
            <person name="Moy G.W."/>
            <person name="Vacquier V.D."/>
        </authorList>
    </citation>
    <scope>NUCLEOTIDE SEQUENCE [LARGE SCALE GENOMIC DNA]</scope>
    <source>
        <strain evidence="1 2">DCY110</strain>
    </source>
</reference>
<name>A0A1P8JXF6_9BURK</name>
<sequence>MTRIRYVGAKDAERAFIDKTGIVWTPGDEHEIEVGTASRMLQHPDVFADAEKFAAAQKFQAETQVAVVLGAGAGAGLAQAIANIPGVRVTLMDEDVLNGFDLSNLSPSEWNALDEEARLQWMADADRLIDTPPGPDAPQFTILVDGKVTALDDLDKTALHALANQLGVKVHHNAGAENVRNALLAAHAPPADGEKAADTTETAGAA</sequence>
<evidence type="ECO:0000313" key="2">
    <source>
        <dbReference type="Proteomes" id="UP000186609"/>
    </source>
</evidence>
<protein>
    <submittedName>
        <fullName evidence="1">Uncharacterized protein</fullName>
    </submittedName>
</protein>
<dbReference type="EMBL" id="CP019236">
    <property type="protein sequence ID" value="APW38444.1"/>
    <property type="molecule type" value="Genomic_DNA"/>
</dbReference>
<dbReference type="RefSeq" id="WP_076200323.1">
    <property type="nucleotide sequence ID" value="NZ_CP019236.1"/>
</dbReference>
<dbReference type="AlphaFoldDB" id="A0A1P8JXF6"/>
<dbReference type="Proteomes" id="UP000186609">
    <property type="component" value="Chromosome"/>
</dbReference>
<keyword evidence="2" id="KW-1185">Reference proteome</keyword>
<dbReference type="STRING" id="1842727.RD110_15585"/>
<organism evidence="1 2">
    <name type="scientific">Rhodoferax koreensis</name>
    <dbReference type="NCBI Taxonomy" id="1842727"/>
    <lineage>
        <taxon>Bacteria</taxon>
        <taxon>Pseudomonadati</taxon>
        <taxon>Pseudomonadota</taxon>
        <taxon>Betaproteobacteria</taxon>
        <taxon>Burkholderiales</taxon>
        <taxon>Comamonadaceae</taxon>
        <taxon>Rhodoferax</taxon>
    </lineage>
</organism>
<dbReference type="OrthoDB" id="8690400at2"/>
<accession>A0A1P8JXF6</accession>
<proteinExistence type="predicted"/>
<dbReference type="KEGG" id="rhy:RD110_15585"/>
<gene>
    <name evidence="1" type="ORF">RD110_15585</name>
</gene>
<evidence type="ECO:0000313" key="1">
    <source>
        <dbReference type="EMBL" id="APW38444.1"/>
    </source>
</evidence>